<comment type="domain">
    <text evidence="6">Has three domains with a flexible linker between the domains II and III and assumes an 'L' shape. Domain III is highly mobile and contacts RuvB.</text>
</comment>
<dbReference type="SUPFAM" id="SSF47781">
    <property type="entry name" value="RuvA domain 2-like"/>
    <property type="match status" value="1"/>
</dbReference>
<dbReference type="GO" id="GO:0009378">
    <property type="term" value="F:four-way junction helicase activity"/>
    <property type="evidence" value="ECO:0007669"/>
    <property type="project" value="InterPro"/>
</dbReference>
<proteinExistence type="inferred from homology"/>
<dbReference type="GO" id="GO:0006281">
    <property type="term" value="P:DNA repair"/>
    <property type="evidence" value="ECO:0007669"/>
    <property type="project" value="UniProtKB-UniRule"/>
</dbReference>
<accession>A0A1S2VGW8</accession>
<evidence type="ECO:0000256" key="5">
    <source>
        <dbReference type="ARBA" id="ARBA00023204"/>
    </source>
</evidence>
<keyword evidence="8" id="KW-0547">Nucleotide-binding</keyword>
<keyword evidence="8" id="KW-0347">Helicase</keyword>
<dbReference type="NCBIfam" id="TIGR00084">
    <property type="entry name" value="ruvA"/>
    <property type="match status" value="1"/>
</dbReference>
<evidence type="ECO:0000313" key="9">
    <source>
        <dbReference type="Proteomes" id="UP000181790"/>
    </source>
</evidence>
<dbReference type="Pfam" id="PF14520">
    <property type="entry name" value="HHH_5"/>
    <property type="match status" value="1"/>
</dbReference>
<gene>
    <name evidence="6" type="primary">ruvA</name>
    <name evidence="8" type="ORF">BLX24_18080</name>
</gene>
<feature type="region of interest" description="Domain I" evidence="6">
    <location>
        <begin position="1"/>
        <end position="64"/>
    </location>
</feature>
<dbReference type="InterPro" id="IPR010994">
    <property type="entry name" value="RuvA_2-like"/>
</dbReference>
<dbReference type="GO" id="GO:0005524">
    <property type="term" value="F:ATP binding"/>
    <property type="evidence" value="ECO:0007669"/>
    <property type="project" value="InterPro"/>
</dbReference>
<dbReference type="RefSeq" id="WP_071504601.1">
    <property type="nucleotide sequence ID" value="NZ_MORL01000010.1"/>
</dbReference>
<dbReference type="SMART" id="SM00278">
    <property type="entry name" value="HhH1"/>
    <property type="match status" value="2"/>
</dbReference>
<dbReference type="SUPFAM" id="SSF50249">
    <property type="entry name" value="Nucleic acid-binding proteins"/>
    <property type="match status" value="1"/>
</dbReference>
<keyword evidence="2 6" id="KW-0227">DNA damage</keyword>
<keyword evidence="3 6" id="KW-0238">DNA-binding</keyword>
<organism evidence="8 9">
    <name type="scientific">Arsenicibacter rosenii</name>
    <dbReference type="NCBI Taxonomy" id="1750698"/>
    <lineage>
        <taxon>Bacteria</taxon>
        <taxon>Pseudomonadati</taxon>
        <taxon>Bacteroidota</taxon>
        <taxon>Cytophagia</taxon>
        <taxon>Cytophagales</taxon>
        <taxon>Spirosomataceae</taxon>
        <taxon>Arsenicibacter</taxon>
    </lineage>
</organism>
<dbReference type="SUPFAM" id="SSF46929">
    <property type="entry name" value="DNA helicase RuvA subunit, C-terminal domain"/>
    <property type="match status" value="1"/>
</dbReference>
<keyword evidence="8" id="KW-0378">Hydrolase</keyword>
<feature type="domain" description="Helix-hairpin-helix DNA-binding motif class 1" evidence="7">
    <location>
        <begin position="108"/>
        <end position="127"/>
    </location>
</feature>
<dbReference type="GO" id="GO:0005737">
    <property type="term" value="C:cytoplasm"/>
    <property type="evidence" value="ECO:0007669"/>
    <property type="project" value="UniProtKB-SubCell"/>
</dbReference>
<dbReference type="GO" id="GO:0009379">
    <property type="term" value="C:Holliday junction helicase complex"/>
    <property type="evidence" value="ECO:0007669"/>
    <property type="project" value="InterPro"/>
</dbReference>
<comment type="subcellular location">
    <subcellularLocation>
        <location evidence="6">Cytoplasm</location>
    </subcellularLocation>
</comment>
<keyword evidence="1 6" id="KW-0963">Cytoplasm</keyword>
<dbReference type="HAMAP" id="MF_00031">
    <property type="entry name" value="DNA_HJ_migration_RuvA"/>
    <property type="match status" value="1"/>
</dbReference>
<dbReference type="Gene3D" id="1.10.8.10">
    <property type="entry name" value="DNA helicase RuvA subunit, C-terminal domain"/>
    <property type="match status" value="1"/>
</dbReference>
<dbReference type="Gene3D" id="2.40.50.140">
    <property type="entry name" value="Nucleic acid-binding proteins"/>
    <property type="match status" value="1"/>
</dbReference>
<dbReference type="InterPro" id="IPR000085">
    <property type="entry name" value="RuvA"/>
</dbReference>
<feature type="domain" description="Helix-hairpin-helix DNA-binding motif class 1" evidence="7">
    <location>
        <begin position="73"/>
        <end position="92"/>
    </location>
</feature>
<comment type="caution">
    <text evidence="6">Lacks conserved residue(s) required for the propagation of feature annotation.</text>
</comment>
<feature type="region of interest" description="Domain III" evidence="6">
    <location>
        <begin position="150"/>
        <end position="198"/>
    </location>
</feature>
<evidence type="ECO:0000256" key="4">
    <source>
        <dbReference type="ARBA" id="ARBA00023172"/>
    </source>
</evidence>
<keyword evidence="4 6" id="KW-0233">DNA recombination</keyword>
<dbReference type="GO" id="GO:0048476">
    <property type="term" value="C:Holliday junction resolvase complex"/>
    <property type="evidence" value="ECO:0007669"/>
    <property type="project" value="UniProtKB-UniRule"/>
</dbReference>
<sequence>MIAYLDGKLAYKEATYAIIDVQGVGYEIHISLQTYSTLPGGGDRVKLFIHHLFREDSQSLYGFATADEKALFLDLISVSGVGPNTALTALSAFSPSDLRLAILAENVGMVQSIKGIGAKTAQRIILELKDKMKKLGVVPDVPTYRQGQGANPVREEALAALMALGLARLMAERNVDAVLKAANGQTVTVEDLIRQALR</sequence>
<dbReference type="Gene3D" id="1.10.150.20">
    <property type="entry name" value="5' to 3' exonuclease, C-terminal subdomain"/>
    <property type="match status" value="1"/>
</dbReference>
<evidence type="ECO:0000256" key="1">
    <source>
        <dbReference type="ARBA" id="ARBA00022490"/>
    </source>
</evidence>
<dbReference type="InterPro" id="IPR012340">
    <property type="entry name" value="NA-bd_OB-fold"/>
</dbReference>
<dbReference type="AlphaFoldDB" id="A0A1S2VGW8"/>
<dbReference type="EMBL" id="MORL01000010">
    <property type="protein sequence ID" value="OIN57660.1"/>
    <property type="molecule type" value="Genomic_DNA"/>
</dbReference>
<dbReference type="Pfam" id="PF07499">
    <property type="entry name" value="RuvA_C"/>
    <property type="match status" value="1"/>
</dbReference>
<evidence type="ECO:0000256" key="3">
    <source>
        <dbReference type="ARBA" id="ARBA00023125"/>
    </source>
</evidence>
<dbReference type="Proteomes" id="UP000181790">
    <property type="component" value="Unassembled WGS sequence"/>
</dbReference>
<evidence type="ECO:0000256" key="6">
    <source>
        <dbReference type="HAMAP-Rule" id="MF_00031"/>
    </source>
</evidence>
<evidence type="ECO:0000313" key="8">
    <source>
        <dbReference type="EMBL" id="OIN57660.1"/>
    </source>
</evidence>
<evidence type="ECO:0000259" key="7">
    <source>
        <dbReference type="SMART" id="SM00278"/>
    </source>
</evidence>
<dbReference type="OrthoDB" id="5293449at2"/>
<keyword evidence="9" id="KW-1185">Reference proteome</keyword>
<protein>
    <recommendedName>
        <fullName evidence="6">Holliday junction branch migration complex subunit RuvA</fullName>
    </recommendedName>
</protein>
<comment type="subunit">
    <text evidence="6">Homotetramer. Forms an RuvA(8)-RuvB(12)-Holliday junction (HJ) complex. HJ DNA is sandwiched between 2 RuvA tetramers; dsDNA enters through RuvA and exits via RuvB. An RuvB hexamer assembles on each DNA strand where it exits the tetramer. Each RuvB hexamer is contacted by two RuvA subunits (via domain III) on 2 adjacent RuvB subunits; this complex drives branch migration. In the full resolvosome a probable DNA-RuvA(4)-RuvB(12)-RuvC(2) complex forms which resolves the HJ.</text>
</comment>
<dbReference type="InterPro" id="IPR011114">
    <property type="entry name" value="RuvA_C"/>
</dbReference>
<comment type="caution">
    <text evidence="8">The sequence shown here is derived from an EMBL/GenBank/DDBJ whole genome shotgun (WGS) entry which is preliminary data.</text>
</comment>
<comment type="function">
    <text evidence="6">The RuvA-RuvB-RuvC complex processes Holliday junction (HJ) DNA during genetic recombination and DNA repair, while the RuvA-RuvB complex plays an important role in the rescue of blocked DNA replication forks via replication fork reversal (RFR). RuvA specifically binds to HJ cruciform DNA, conferring on it an open structure. The RuvB hexamer acts as an ATP-dependent pump, pulling dsDNA into and through the RuvAB complex. HJ branch migration allows RuvC to scan DNA until it finds its consensus sequence, where it cleaves and resolves the cruciform DNA.</text>
</comment>
<name>A0A1S2VGW8_9BACT</name>
<dbReference type="GO" id="GO:0006310">
    <property type="term" value="P:DNA recombination"/>
    <property type="evidence" value="ECO:0007669"/>
    <property type="project" value="UniProtKB-UniRule"/>
</dbReference>
<dbReference type="InterPro" id="IPR013849">
    <property type="entry name" value="DNA_helicase_Holl-junc_RuvA_I"/>
</dbReference>
<dbReference type="InterPro" id="IPR003583">
    <property type="entry name" value="Hlx-hairpin-Hlx_DNA-bd_motif"/>
</dbReference>
<dbReference type="InterPro" id="IPR036267">
    <property type="entry name" value="RuvA_C_sf"/>
</dbReference>
<comment type="similarity">
    <text evidence="6">Belongs to the RuvA family.</text>
</comment>
<evidence type="ECO:0000256" key="2">
    <source>
        <dbReference type="ARBA" id="ARBA00022763"/>
    </source>
</evidence>
<keyword evidence="8" id="KW-0067">ATP-binding</keyword>
<reference evidence="8 9" key="1">
    <citation type="submission" date="2016-10" db="EMBL/GenBank/DDBJ databases">
        <title>Arsenicibacter rosenii gen. nov., sp. nov., an efficient arsenic-methylating bacterium isolated from an arsenic-contaminated paddy soil.</title>
        <authorList>
            <person name="Huang K."/>
        </authorList>
    </citation>
    <scope>NUCLEOTIDE SEQUENCE [LARGE SCALE GENOMIC DNA]</scope>
    <source>
        <strain evidence="8 9">SM-1</strain>
    </source>
</reference>
<dbReference type="GO" id="GO:0000400">
    <property type="term" value="F:four-way junction DNA binding"/>
    <property type="evidence" value="ECO:0007669"/>
    <property type="project" value="UniProtKB-UniRule"/>
</dbReference>
<dbReference type="Pfam" id="PF01330">
    <property type="entry name" value="RuvA_N"/>
    <property type="match status" value="1"/>
</dbReference>
<keyword evidence="5 6" id="KW-0234">DNA repair</keyword>